<dbReference type="Gene3D" id="3.40.50.970">
    <property type="match status" value="2"/>
</dbReference>
<dbReference type="SUPFAM" id="SSF52518">
    <property type="entry name" value="Thiamin diphosphate-binding fold (THDP-binding)"/>
    <property type="match status" value="2"/>
</dbReference>
<dbReference type="InterPro" id="IPR012000">
    <property type="entry name" value="Thiamin_PyroP_enz_cen_dom"/>
</dbReference>
<dbReference type="RefSeq" id="XP_040773781.1">
    <property type="nucleotide sequence ID" value="XM_040922723.1"/>
</dbReference>
<name>A0A9P4XWU9_CRYP1</name>
<dbReference type="PANTHER" id="PTHR43452">
    <property type="entry name" value="PYRUVATE DECARBOXYLASE"/>
    <property type="match status" value="1"/>
</dbReference>
<dbReference type="Pfam" id="PF00205">
    <property type="entry name" value="TPP_enzyme_M"/>
    <property type="match status" value="1"/>
</dbReference>
<keyword evidence="7" id="KW-0210">Decarboxylase</keyword>
<evidence type="ECO:0000256" key="8">
    <source>
        <dbReference type="ARBA" id="ARBA00022842"/>
    </source>
</evidence>
<keyword evidence="6 11" id="KW-0479">Metal-binding</keyword>
<dbReference type="InterPro" id="IPR029035">
    <property type="entry name" value="DHS-like_NAD/FAD-binding_dom"/>
</dbReference>
<dbReference type="Pfam" id="PF02775">
    <property type="entry name" value="TPP_enzyme_C"/>
    <property type="match status" value="1"/>
</dbReference>
<dbReference type="Pfam" id="PF02776">
    <property type="entry name" value="TPP_enzyme_N"/>
    <property type="match status" value="1"/>
</dbReference>
<evidence type="ECO:0000256" key="5">
    <source>
        <dbReference type="ARBA" id="ARBA00014422"/>
    </source>
</evidence>
<dbReference type="FunFam" id="3.40.50.970:FF:000024">
    <property type="entry name" value="Pyruvate decarboxylase isozyme"/>
    <property type="match status" value="1"/>
</dbReference>
<dbReference type="GO" id="GO:0000287">
    <property type="term" value="F:magnesium ion binding"/>
    <property type="evidence" value="ECO:0007669"/>
    <property type="project" value="InterPro"/>
</dbReference>
<dbReference type="GO" id="GO:0005634">
    <property type="term" value="C:nucleus"/>
    <property type="evidence" value="ECO:0007669"/>
    <property type="project" value="TreeGrafter"/>
</dbReference>
<dbReference type="InterPro" id="IPR029061">
    <property type="entry name" value="THDP-binding"/>
</dbReference>
<evidence type="ECO:0000256" key="9">
    <source>
        <dbReference type="ARBA" id="ARBA00023052"/>
    </source>
</evidence>
<keyword evidence="9 12" id="KW-0786">Thiamine pyrophosphate</keyword>
<organism evidence="16 17">
    <name type="scientific">Cryphonectria parasitica (strain ATCC 38755 / EP155)</name>
    <dbReference type="NCBI Taxonomy" id="660469"/>
    <lineage>
        <taxon>Eukaryota</taxon>
        <taxon>Fungi</taxon>
        <taxon>Dikarya</taxon>
        <taxon>Ascomycota</taxon>
        <taxon>Pezizomycotina</taxon>
        <taxon>Sordariomycetes</taxon>
        <taxon>Sordariomycetidae</taxon>
        <taxon>Diaporthales</taxon>
        <taxon>Cryphonectriaceae</taxon>
        <taxon>Cryphonectria-Endothia species complex</taxon>
        <taxon>Cryphonectria</taxon>
    </lineage>
</organism>
<comment type="cofactor">
    <cofactor evidence="11">
        <name>Mg(2+)</name>
        <dbReference type="ChEBI" id="CHEBI:18420"/>
    </cofactor>
    <text evidence="11">Binds 1 Mg(2+) per subunit.</text>
</comment>
<dbReference type="EC" id="4.1.1.1" evidence="4"/>
<evidence type="ECO:0000256" key="11">
    <source>
        <dbReference type="PIRSR" id="PIRSR036565-2"/>
    </source>
</evidence>
<dbReference type="AlphaFoldDB" id="A0A9P4XWU9"/>
<keyword evidence="8 11" id="KW-0460">Magnesium</keyword>
<feature type="domain" description="Thiamine pyrophosphate enzyme central" evidence="13">
    <location>
        <begin position="200"/>
        <end position="296"/>
    </location>
</feature>
<evidence type="ECO:0000256" key="10">
    <source>
        <dbReference type="ARBA" id="ARBA00023239"/>
    </source>
</evidence>
<evidence type="ECO:0000259" key="13">
    <source>
        <dbReference type="Pfam" id="PF00205"/>
    </source>
</evidence>
<evidence type="ECO:0000256" key="3">
    <source>
        <dbReference type="ARBA" id="ARBA00007812"/>
    </source>
</evidence>
<dbReference type="CDD" id="cd02005">
    <property type="entry name" value="TPP_PDC_IPDC"/>
    <property type="match status" value="1"/>
</dbReference>
<dbReference type="GO" id="GO:0000949">
    <property type="term" value="P:aromatic amino acid family catabolic process to alcohol via Ehrlich pathway"/>
    <property type="evidence" value="ECO:0007669"/>
    <property type="project" value="TreeGrafter"/>
</dbReference>
<dbReference type="PIRSF" id="PIRSF036565">
    <property type="entry name" value="Pyruvt_ip_decrb"/>
    <property type="match status" value="1"/>
</dbReference>
<dbReference type="GO" id="GO:0030976">
    <property type="term" value="F:thiamine pyrophosphate binding"/>
    <property type="evidence" value="ECO:0007669"/>
    <property type="project" value="InterPro"/>
</dbReference>
<comment type="caution">
    <text evidence="16">The sequence shown here is derived from an EMBL/GenBank/DDBJ whole genome shotgun (WGS) entry which is preliminary data.</text>
</comment>
<keyword evidence="16" id="KW-0670">Pyruvate</keyword>
<evidence type="ECO:0000256" key="4">
    <source>
        <dbReference type="ARBA" id="ARBA00013202"/>
    </source>
</evidence>
<evidence type="ECO:0000256" key="6">
    <source>
        <dbReference type="ARBA" id="ARBA00022723"/>
    </source>
</evidence>
<dbReference type="GO" id="GO:0005829">
    <property type="term" value="C:cytosol"/>
    <property type="evidence" value="ECO:0007669"/>
    <property type="project" value="TreeGrafter"/>
</dbReference>
<feature type="binding site" evidence="11">
    <location>
        <position position="469"/>
    </location>
    <ligand>
        <name>Mg(2+)</name>
        <dbReference type="ChEBI" id="CHEBI:18420"/>
    </ligand>
</feature>
<reference evidence="16" key="1">
    <citation type="journal article" date="2020" name="Phytopathology">
        <title>Genome sequence of the chestnut blight fungus Cryphonectria parasitica EP155: A fundamental resource for an archetypical invasive plant pathogen.</title>
        <authorList>
            <person name="Crouch J.A."/>
            <person name="Dawe A."/>
            <person name="Aerts A."/>
            <person name="Barry K."/>
            <person name="Churchill A.C.L."/>
            <person name="Grimwood J."/>
            <person name="Hillman B."/>
            <person name="Milgroom M.G."/>
            <person name="Pangilinan J."/>
            <person name="Smith M."/>
            <person name="Salamov A."/>
            <person name="Schmutz J."/>
            <person name="Yadav J."/>
            <person name="Grigoriev I.V."/>
            <person name="Nuss D."/>
        </authorList>
    </citation>
    <scope>NUCLEOTIDE SEQUENCE</scope>
    <source>
        <strain evidence="16">EP155</strain>
    </source>
</reference>
<dbReference type="Proteomes" id="UP000803844">
    <property type="component" value="Unassembled WGS sequence"/>
</dbReference>
<dbReference type="CDD" id="cd07038">
    <property type="entry name" value="TPP_PYR_PDC_IPDC_like"/>
    <property type="match status" value="1"/>
</dbReference>
<protein>
    <recommendedName>
        <fullName evidence="5">Pyruvate decarboxylase</fullName>
        <ecNumber evidence="4">4.1.1.1</ecNumber>
    </recommendedName>
</protein>
<evidence type="ECO:0000313" key="16">
    <source>
        <dbReference type="EMBL" id="KAF3762802.1"/>
    </source>
</evidence>
<evidence type="ECO:0000256" key="1">
    <source>
        <dbReference type="ARBA" id="ARBA00001041"/>
    </source>
</evidence>
<dbReference type="InterPro" id="IPR047213">
    <property type="entry name" value="TPP_PYR_PDC_IPDC-like"/>
</dbReference>
<dbReference type="InterPro" id="IPR012001">
    <property type="entry name" value="Thiamin_PyroP_enz_TPP-bd_dom"/>
</dbReference>
<accession>A0A9P4XWU9</accession>
<dbReference type="InterPro" id="IPR012110">
    <property type="entry name" value="PDC/IPDC-like"/>
</dbReference>
<evidence type="ECO:0000256" key="2">
    <source>
        <dbReference type="ARBA" id="ARBA00001964"/>
    </source>
</evidence>
<dbReference type="GO" id="GO:0004737">
    <property type="term" value="F:pyruvate decarboxylase activity"/>
    <property type="evidence" value="ECO:0007669"/>
    <property type="project" value="UniProtKB-EC"/>
</dbReference>
<comment type="cofactor">
    <cofactor evidence="2">
        <name>thiamine diphosphate</name>
        <dbReference type="ChEBI" id="CHEBI:58937"/>
    </cofactor>
</comment>
<feature type="domain" description="Thiamine pyrophosphate enzyme N-terminal TPP-binding" evidence="15">
    <location>
        <begin position="6"/>
        <end position="113"/>
    </location>
</feature>
<keyword evidence="17" id="KW-1185">Reference proteome</keyword>
<evidence type="ECO:0000313" key="17">
    <source>
        <dbReference type="Proteomes" id="UP000803844"/>
    </source>
</evidence>
<dbReference type="InterPro" id="IPR011766">
    <property type="entry name" value="TPP_enzyme_TPP-bd"/>
</dbReference>
<dbReference type="SUPFAM" id="SSF52467">
    <property type="entry name" value="DHS-like NAD/FAD-binding domain"/>
    <property type="match status" value="1"/>
</dbReference>
<gene>
    <name evidence="16" type="ORF">M406DRAFT_352926</name>
</gene>
<evidence type="ECO:0000259" key="14">
    <source>
        <dbReference type="Pfam" id="PF02775"/>
    </source>
</evidence>
<evidence type="ECO:0000256" key="12">
    <source>
        <dbReference type="RuleBase" id="RU362132"/>
    </source>
</evidence>
<dbReference type="EMBL" id="MU032350">
    <property type="protein sequence ID" value="KAF3762802.1"/>
    <property type="molecule type" value="Genomic_DNA"/>
</dbReference>
<dbReference type="InterPro" id="IPR047214">
    <property type="entry name" value="TPP_PDC_IPDC"/>
</dbReference>
<dbReference type="PANTHER" id="PTHR43452:SF30">
    <property type="entry name" value="PYRUVATE DECARBOXYLASE ISOZYME 1-RELATED"/>
    <property type="match status" value="1"/>
</dbReference>
<proteinExistence type="inferred from homology"/>
<dbReference type="OrthoDB" id="3970464at2759"/>
<keyword evidence="10" id="KW-0456">Lyase</keyword>
<comment type="catalytic activity">
    <reaction evidence="1">
        <text>a 2-oxocarboxylate + H(+) = an aldehyde + CO2</text>
        <dbReference type="Rhea" id="RHEA:11628"/>
        <dbReference type="ChEBI" id="CHEBI:15378"/>
        <dbReference type="ChEBI" id="CHEBI:16526"/>
        <dbReference type="ChEBI" id="CHEBI:17478"/>
        <dbReference type="ChEBI" id="CHEBI:35179"/>
        <dbReference type="EC" id="4.1.1.1"/>
    </reaction>
</comment>
<dbReference type="FunFam" id="3.40.50.970:FF:000019">
    <property type="entry name" value="Pyruvate decarboxylase isozyme"/>
    <property type="match status" value="1"/>
</dbReference>
<feature type="binding site" evidence="11">
    <location>
        <position position="471"/>
    </location>
    <ligand>
        <name>Mg(2+)</name>
        <dbReference type="ChEBI" id="CHEBI:18420"/>
    </ligand>
</feature>
<dbReference type="GeneID" id="63839852"/>
<evidence type="ECO:0000259" key="15">
    <source>
        <dbReference type="Pfam" id="PF02776"/>
    </source>
</evidence>
<feature type="domain" description="Thiamine pyrophosphate enzyme TPP-binding" evidence="14">
    <location>
        <begin position="399"/>
        <end position="523"/>
    </location>
</feature>
<sequence>MSEILVGEYLFRRLRELDVGTLFGVPGDYELALLDLLEPEGLSWVGTPNELVGAYAADGYAREKGFGALVTTFGPGELSALCGIGGAFCEHVPILHIVGYPTRQAQGNGRIYHHTLGDLRYDHFVTMSGELSCATAVLEDAQTAASEIDRVINAMLYYSRPGYIGISEDIAYSKIPLSSLDTKLVTTLPPGNVNVENLLIEKILTQLSAAKQPVLLVDGGAARSSWAKFVPSLMDALKVPVLTTLLGKGAVDESSPYYVGGYVGGTSLPEAKEIVETADLVLWLGSLPSDCNTAGFSVHLGHGATVVDFQRFCTKFNEESFESKITQILPKLTAAIRADDGLAGRTRRIKQQQAQEIPTPTSITQDYLWARISSFNSPGDLVITETGTSQFGFNSVLIPPDVKVWTQAVWGSIGYAAGAAVGLSIAAKEMGHYKRIVLFTGEGSLQMTVQALSILSRHGITPVVFILNNKGYTVERYFNGMKAAYNDVPMWDYTAIFRALATEVDVKTFCVGKTKDLDSLLSDEAFQKAGYAQCVELLLEADDLPTTMRAFYKSIKQ</sequence>
<dbReference type="Gene3D" id="3.40.50.1220">
    <property type="entry name" value="TPP-binding domain"/>
    <property type="match status" value="1"/>
</dbReference>
<comment type="similarity">
    <text evidence="3 12">Belongs to the TPP enzyme family.</text>
</comment>
<evidence type="ECO:0000256" key="7">
    <source>
        <dbReference type="ARBA" id="ARBA00022793"/>
    </source>
</evidence>